<gene>
    <name evidence="2" type="ORF">ABVK25_003566</name>
</gene>
<dbReference type="Pfam" id="PF00350">
    <property type="entry name" value="Dynamin_N"/>
    <property type="match status" value="1"/>
</dbReference>
<evidence type="ECO:0000313" key="3">
    <source>
        <dbReference type="Proteomes" id="UP001590951"/>
    </source>
</evidence>
<dbReference type="Proteomes" id="UP001590951">
    <property type="component" value="Unassembled WGS sequence"/>
</dbReference>
<accession>A0ABR4BGJ6</accession>
<dbReference type="SUPFAM" id="SSF52540">
    <property type="entry name" value="P-loop containing nucleoside triphosphate hydrolases"/>
    <property type="match status" value="1"/>
</dbReference>
<reference evidence="2 3" key="1">
    <citation type="submission" date="2024-09" db="EMBL/GenBank/DDBJ databases">
        <title>Rethinking Asexuality: The Enigmatic Case of Functional Sexual Genes in Lepraria (Stereocaulaceae).</title>
        <authorList>
            <person name="Doellman M."/>
            <person name="Sun Y."/>
            <person name="Barcenas-Pena A."/>
            <person name="Lumbsch H.T."/>
            <person name="Grewe F."/>
        </authorList>
    </citation>
    <scope>NUCLEOTIDE SEQUENCE [LARGE SCALE GENOMIC DNA]</scope>
    <source>
        <strain evidence="2 3">Grewe 0041</strain>
    </source>
</reference>
<sequence>MLLKMRFKAKPMFKLTEATDHQKIKATIKKELDINSSLEDLQTEEQRRVLDTVAQVRKSGLESILSLPQLVVCDNQPAGKSSVLEALTETPFPRNDNWCTRFATEIILRHATTNSLTIKIIAGTKRPAAEQSSLQGFKESITKFGELPRIMSTATAVVDMGGIQKAWSEERVCQRFS</sequence>
<dbReference type="InterPro" id="IPR027417">
    <property type="entry name" value="P-loop_NTPase"/>
</dbReference>
<protein>
    <recommendedName>
        <fullName evidence="1">Dynamin N-terminal domain-containing protein</fullName>
    </recommendedName>
</protein>
<proteinExistence type="predicted"/>
<name>A0ABR4BGJ6_9LECA</name>
<keyword evidence="3" id="KW-1185">Reference proteome</keyword>
<organism evidence="2 3">
    <name type="scientific">Lepraria finkii</name>
    <dbReference type="NCBI Taxonomy" id="1340010"/>
    <lineage>
        <taxon>Eukaryota</taxon>
        <taxon>Fungi</taxon>
        <taxon>Dikarya</taxon>
        <taxon>Ascomycota</taxon>
        <taxon>Pezizomycotina</taxon>
        <taxon>Lecanoromycetes</taxon>
        <taxon>OSLEUM clade</taxon>
        <taxon>Lecanoromycetidae</taxon>
        <taxon>Lecanorales</taxon>
        <taxon>Lecanorineae</taxon>
        <taxon>Stereocaulaceae</taxon>
        <taxon>Lepraria</taxon>
    </lineage>
</organism>
<dbReference type="InterPro" id="IPR045063">
    <property type="entry name" value="Dynamin_N"/>
</dbReference>
<dbReference type="EMBL" id="JBHFEH010000009">
    <property type="protein sequence ID" value="KAL2055924.1"/>
    <property type="molecule type" value="Genomic_DNA"/>
</dbReference>
<comment type="caution">
    <text evidence="2">The sequence shown here is derived from an EMBL/GenBank/DDBJ whole genome shotgun (WGS) entry which is preliminary data.</text>
</comment>
<evidence type="ECO:0000259" key="1">
    <source>
        <dbReference type="Pfam" id="PF00350"/>
    </source>
</evidence>
<feature type="domain" description="Dynamin N-terminal" evidence="1">
    <location>
        <begin position="71"/>
        <end position="156"/>
    </location>
</feature>
<dbReference type="Gene3D" id="3.40.50.300">
    <property type="entry name" value="P-loop containing nucleotide triphosphate hydrolases"/>
    <property type="match status" value="1"/>
</dbReference>
<evidence type="ECO:0000313" key="2">
    <source>
        <dbReference type="EMBL" id="KAL2055924.1"/>
    </source>
</evidence>